<evidence type="ECO:0000256" key="1">
    <source>
        <dbReference type="SAM" id="MobiDB-lite"/>
    </source>
</evidence>
<dbReference type="EMBL" id="KB445795">
    <property type="protein sequence ID" value="EMD38492.1"/>
    <property type="molecule type" value="Genomic_DNA"/>
</dbReference>
<dbReference type="AlphaFoldDB" id="M2RJ62"/>
<organism evidence="2 3">
    <name type="scientific">Ceriporiopsis subvermispora (strain B)</name>
    <name type="common">White-rot fungus</name>
    <name type="synonym">Gelatoporia subvermispora</name>
    <dbReference type="NCBI Taxonomy" id="914234"/>
    <lineage>
        <taxon>Eukaryota</taxon>
        <taxon>Fungi</taxon>
        <taxon>Dikarya</taxon>
        <taxon>Basidiomycota</taxon>
        <taxon>Agaricomycotina</taxon>
        <taxon>Agaricomycetes</taxon>
        <taxon>Polyporales</taxon>
        <taxon>Gelatoporiaceae</taxon>
        <taxon>Gelatoporia</taxon>
    </lineage>
</organism>
<evidence type="ECO:0000313" key="3">
    <source>
        <dbReference type="Proteomes" id="UP000016930"/>
    </source>
</evidence>
<evidence type="ECO:0000313" key="2">
    <source>
        <dbReference type="EMBL" id="EMD38492.1"/>
    </source>
</evidence>
<dbReference type="Proteomes" id="UP000016930">
    <property type="component" value="Unassembled WGS sequence"/>
</dbReference>
<feature type="region of interest" description="Disordered" evidence="1">
    <location>
        <begin position="77"/>
        <end position="122"/>
    </location>
</feature>
<dbReference type="PANTHER" id="PTHR28139">
    <property type="entry name" value="UPF0768 PROTEIN YBL029C-A"/>
    <property type="match status" value="1"/>
</dbReference>
<accession>M2RJ62</accession>
<dbReference type="OrthoDB" id="5545479at2759"/>
<dbReference type="STRING" id="914234.M2RJ62"/>
<proteinExistence type="predicted"/>
<sequence length="122" mass="13827">MDFLFCIPIVFGCPTKIKPEGDQSPRICPRCHNASVCSAKSRTWFELCWVPLVPMRSKHIWICSICQWSLPKQVGQQQNWEPAMPGYHSQPGGQGVWQSDPTPSHPPSNYQPGYQPAYTKPN</sequence>
<reference evidence="2 3" key="1">
    <citation type="journal article" date="2012" name="Proc. Natl. Acad. Sci. U.S.A.">
        <title>Comparative genomics of Ceriporiopsis subvermispora and Phanerochaete chrysosporium provide insight into selective ligninolysis.</title>
        <authorList>
            <person name="Fernandez-Fueyo E."/>
            <person name="Ruiz-Duenas F.J."/>
            <person name="Ferreira P."/>
            <person name="Floudas D."/>
            <person name="Hibbett D.S."/>
            <person name="Canessa P."/>
            <person name="Larrondo L.F."/>
            <person name="James T.Y."/>
            <person name="Seelenfreund D."/>
            <person name="Lobos S."/>
            <person name="Polanco R."/>
            <person name="Tello M."/>
            <person name="Honda Y."/>
            <person name="Watanabe T."/>
            <person name="Watanabe T."/>
            <person name="Ryu J.S."/>
            <person name="Kubicek C.P."/>
            <person name="Schmoll M."/>
            <person name="Gaskell J."/>
            <person name="Hammel K.E."/>
            <person name="St John F.J."/>
            <person name="Vanden Wymelenberg A."/>
            <person name="Sabat G."/>
            <person name="Splinter BonDurant S."/>
            <person name="Syed K."/>
            <person name="Yadav J.S."/>
            <person name="Doddapaneni H."/>
            <person name="Subramanian V."/>
            <person name="Lavin J.L."/>
            <person name="Oguiza J.A."/>
            <person name="Perez G."/>
            <person name="Pisabarro A.G."/>
            <person name="Ramirez L."/>
            <person name="Santoyo F."/>
            <person name="Master E."/>
            <person name="Coutinho P.M."/>
            <person name="Henrissat B."/>
            <person name="Lombard V."/>
            <person name="Magnuson J.K."/>
            <person name="Kuees U."/>
            <person name="Hori C."/>
            <person name="Igarashi K."/>
            <person name="Samejima M."/>
            <person name="Held B.W."/>
            <person name="Barry K.W."/>
            <person name="LaButti K.M."/>
            <person name="Lapidus A."/>
            <person name="Lindquist E.A."/>
            <person name="Lucas S.M."/>
            <person name="Riley R."/>
            <person name="Salamov A.A."/>
            <person name="Hoffmeister D."/>
            <person name="Schwenk D."/>
            <person name="Hadar Y."/>
            <person name="Yarden O."/>
            <person name="de Vries R.P."/>
            <person name="Wiebenga A."/>
            <person name="Stenlid J."/>
            <person name="Eastwood D."/>
            <person name="Grigoriev I.V."/>
            <person name="Berka R.M."/>
            <person name="Blanchette R.A."/>
            <person name="Kersten P."/>
            <person name="Martinez A.T."/>
            <person name="Vicuna R."/>
            <person name="Cullen D."/>
        </authorList>
    </citation>
    <scope>NUCLEOTIDE SEQUENCE [LARGE SCALE GENOMIC DNA]</scope>
    <source>
        <strain evidence="2 3">B</strain>
    </source>
</reference>
<keyword evidence="3" id="KW-1185">Reference proteome</keyword>
<name>M2RJ62_CERS8</name>
<dbReference type="PANTHER" id="PTHR28139:SF1">
    <property type="entry name" value="UPF0768 PROTEIN YBL029C-A"/>
    <property type="match status" value="1"/>
</dbReference>
<gene>
    <name evidence="2" type="ORF">CERSUDRAFT_82757</name>
</gene>
<evidence type="ECO:0008006" key="4">
    <source>
        <dbReference type="Google" id="ProtNLM"/>
    </source>
</evidence>
<dbReference type="HOGENOM" id="CLU_115926_2_0_1"/>
<feature type="compositionally biased region" description="Polar residues" evidence="1">
    <location>
        <begin position="96"/>
        <end position="112"/>
    </location>
</feature>
<protein>
    <recommendedName>
        <fullName evidence="4">Zinc-ribbon 15 domain-containing protein</fullName>
    </recommendedName>
</protein>